<comment type="caution">
    <text evidence="1">The sequence shown here is derived from an EMBL/GenBank/DDBJ whole genome shotgun (WGS) entry which is preliminary data.</text>
</comment>
<reference evidence="1 2" key="1">
    <citation type="journal article" date="2018" name="Sci. Rep.">
        <title>Genomic signatures of local adaptation to the degree of environmental predictability in rotifers.</title>
        <authorList>
            <person name="Franch-Gras L."/>
            <person name="Hahn C."/>
            <person name="Garcia-Roger E.M."/>
            <person name="Carmona M.J."/>
            <person name="Serra M."/>
            <person name="Gomez A."/>
        </authorList>
    </citation>
    <scope>NUCLEOTIDE SEQUENCE [LARGE SCALE GENOMIC DNA]</scope>
    <source>
        <strain evidence="1">HYR1</strain>
    </source>
</reference>
<proteinExistence type="predicted"/>
<organism evidence="1 2">
    <name type="scientific">Brachionus plicatilis</name>
    <name type="common">Marine rotifer</name>
    <name type="synonym">Brachionus muelleri</name>
    <dbReference type="NCBI Taxonomy" id="10195"/>
    <lineage>
        <taxon>Eukaryota</taxon>
        <taxon>Metazoa</taxon>
        <taxon>Spiralia</taxon>
        <taxon>Gnathifera</taxon>
        <taxon>Rotifera</taxon>
        <taxon>Eurotatoria</taxon>
        <taxon>Monogononta</taxon>
        <taxon>Pseudotrocha</taxon>
        <taxon>Ploima</taxon>
        <taxon>Brachionidae</taxon>
        <taxon>Brachionus</taxon>
    </lineage>
</organism>
<dbReference type="EMBL" id="REGN01006966">
    <property type="protein sequence ID" value="RNA07683.1"/>
    <property type="molecule type" value="Genomic_DNA"/>
</dbReference>
<evidence type="ECO:0000313" key="2">
    <source>
        <dbReference type="Proteomes" id="UP000276133"/>
    </source>
</evidence>
<gene>
    <name evidence="1" type="ORF">BpHYR1_030649</name>
</gene>
<dbReference type="AlphaFoldDB" id="A0A3M7Q8J7"/>
<name>A0A3M7Q8J7_BRAPC</name>
<protein>
    <submittedName>
        <fullName evidence="1">Uncharacterized protein</fullName>
    </submittedName>
</protein>
<keyword evidence="2" id="KW-1185">Reference proteome</keyword>
<sequence>MFSITLSSKAWYAKSTKSVFERKDVIQNIRAGLKRSDKIYNAYQISSLIHQVEIWHKFVISLSMHRAKFMFDIKTNHASGASDDQYQTRQTLAKKSIVLNIKHKTNAKRASQRERINE</sequence>
<dbReference type="Proteomes" id="UP000276133">
    <property type="component" value="Unassembled WGS sequence"/>
</dbReference>
<accession>A0A3M7Q8J7</accession>
<evidence type="ECO:0000313" key="1">
    <source>
        <dbReference type="EMBL" id="RNA07683.1"/>
    </source>
</evidence>